<evidence type="ECO:0000256" key="1">
    <source>
        <dbReference type="SAM" id="Phobius"/>
    </source>
</evidence>
<protein>
    <submittedName>
        <fullName evidence="2">Uncharacterized protein</fullName>
    </submittedName>
</protein>
<keyword evidence="1" id="KW-0812">Transmembrane</keyword>
<evidence type="ECO:0000313" key="2">
    <source>
        <dbReference type="EMBL" id="CAG6781776.1"/>
    </source>
</evidence>
<keyword evidence="1" id="KW-0472">Membrane</keyword>
<organism evidence="2">
    <name type="scientific">Cacopsylla melanoneura</name>
    <dbReference type="NCBI Taxonomy" id="428564"/>
    <lineage>
        <taxon>Eukaryota</taxon>
        <taxon>Metazoa</taxon>
        <taxon>Ecdysozoa</taxon>
        <taxon>Arthropoda</taxon>
        <taxon>Hexapoda</taxon>
        <taxon>Insecta</taxon>
        <taxon>Pterygota</taxon>
        <taxon>Neoptera</taxon>
        <taxon>Paraneoptera</taxon>
        <taxon>Hemiptera</taxon>
        <taxon>Sternorrhyncha</taxon>
        <taxon>Psylloidea</taxon>
        <taxon>Psyllidae</taxon>
        <taxon>Psyllinae</taxon>
        <taxon>Cacopsylla</taxon>
    </lineage>
</organism>
<feature type="transmembrane region" description="Helical" evidence="1">
    <location>
        <begin position="83"/>
        <end position="106"/>
    </location>
</feature>
<keyword evidence="1" id="KW-1133">Transmembrane helix</keyword>
<dbReference type="AlphaFoldDB" id="A0A8D9BHY2"/>
<proteinExistence type="predicted"/>
<reference evidence="2" key="1">
    <citation type="submission" date="2021-05" db="EMBL/GenBank/DDBJ databases">
        <authorList>
            <person name="Alioto T."/>
            <person name="Alioto T."/>
            <person name="Gomez Garrido J."/>
        </authorList>
    </citation>
    <scope>NUCLEOTIDE SEQUENCE</scope>
</reference>
<name>A0A8D9BHY2_9HEMI</name>
<accession>A0A8D9BHY2</accession>
<dbReference type="EMBL" id="HBUF01624495">
    <property type="protein sequence ID" value="CAG6781776.1"/>
    <property type="molecule type" value="Transcribed_RNA"/>
</dbReference>
<sequence length="117" mass="13771">MCLVYFVSCNYGHHCCHFTSLALQTSQIYLLCFKSYNRFYTSYARRHLVQNYLCGTELHGTEISSNCAINFILLKSSKAQTKFILYFVLRKFWTTNVMASPIILIYKNVYLPKFSYN</sequence>